<organism evidence="2 3">
    <name type="scientific">Hibiscus syriacus</name>
    <name type="common">Rose of Sharon</name>
    <dbReference type="NCBI Taxonomy" id="106335"/>
    <lineage>
        <taxon>Eukaryota</taxon>
        <taxon>Viridiplantae</taxon>
        <taxon>Streptophyta</taxon>
        <taxon>Embryophyta</taxon>
        <taxon>Tracheophyta</taxon>
        <taxon>Spermatophyta</taxon>
        <taxon>Magnoliopsida</taxon>
        <taxon>eudicotyledons</taxon>
        <taxon>Gunneridae</taxon>
        <taxon>Pentapetalae</taxon>
        <taxon>rosids</taxon>
        <taxon>malvids</taxon>
        <taxon>Malvales</taxon>
        <taxon>Malvaceae</taxon>
        <taxon>Malvoideae</taxon>
        <taxon>Hibiscus</taxon>
    </lineage>
</organism>
<gene>
    <name evidence="2" type="ORF">F3Y22_tig00008957pilonHSYRG00074</name>
</gene>
<evidence type="ECO:0000313" key="3">
    <source>
        <dbReference type="Proteomes" id="UP000436088"/>
    </source>
</evidence>
<keyword evidence="3" id="KW-1185">Reference proteome</keyword>
<dbReference type="AlphaFoldDB" id="A0A6A3C7T9"/>
<feature type="transmembrane region" description="Helical" evidence="1">
    <location>
        <begin position="101"/>
        <end position="121"/>
    </location>
</feature>
<keyword evidence="1" id="KW-0812">Transmembrane</keyword>
<feature type="transmembrane region" description="Helical" evidence="1">
    <location>
        <begin position="166"/>
        <end position="184"/>
    </location>
</feature>
<feature type="transmembrane region" description="Helical" evidence="1">
    <location>
        <begin position="128"/>
        <end position="146"/>
    </location>
</feature>
<proteinExistence type="predicted"/>
<comment type="caution">
    <text evidence="2">The sequence shown here is derived from an EMBL/GenBank/DDBJ whole genome shotgun (WGS) entry which is preliminary data.</text>
</comment>
<evidence type="ECO:0000313" key="2">
    <source>
        <dbReference type="EMBL" id="KAE8725325.1"/>
    </source>
</evidence>
<protein>
    <submittedName>
        <fullName evidence="2">Uncharacterized protein</fullName>
    </submittedName>
</protein>
<keyword evidence="1" id="KW-0472">Membrane</keyword>
<evidence type="ECO:0000256" key="1">
    <source>
        <dbReference type="SAM" id="Phobius"/>
    </source>
</evidence>
<dbReference type="Proteomes" id="UP000436088">
    <property type="component" value="Unassembled WGS sequence"/>
</dbReference>
<sequence length="223" mass="25143">MNWVGVATDHFKTNLGGSDTILPDLRCTRNVSGSGVGYGQGRISTLEPPFRPSPVAANWRTDHLADRRRWWSDKPKALKTLLLFPVFSLILDLWFVVDGDVLWFIVDVVSLFCFSIVRWLCVWFTVHLVVAVCGFCYWLMGFPWLGGVFIPHRWWLISGELGVEPGYFGVVPDLVTTCVLFGVVERACSDFVACLTVPFPVTLEIAPGRWIGSDPTVQIWLHK</sequence>
<dbReference type="EMBL" id="VEPZ02000427">
    <property type="protein sequence ID" value="KAE8725325.1"/>
    <property type="molecule type" value="Genomic_DNA"/>
</dbReference>
<name>A0A6A3C7T9_HIBSY</name>
<accession>A0A6A3C7T9</accession>
<reference evidence="2" key="1">
    <citation type="submission" date="2019-09" db="EMBL/GenBank/DDBJ databases">
        <title>Draft genome information of white flower Hibiscus syriacus.</title>
        <authorList>
            <person name="Kim Y.-M."/>
        </authorList>
    </citation>
    <scope>NUCLEOTIDE SEQUENCE [LARGE SCALE GENOMIC DNA]</scope>
    <source>
        <strain evidence="2">YM2019G1</strain>
    </source>
</reference>
<keyword evidence="1" id="KW-1133">Transmembrane helix</keyword>
<feature type="transmembrane region" description="Helical" evidence="1">
    <location>
        <begin position="77"/>
        <end position="95"/>
    </location>
</feature>